<feature type="compositionally biased region" description="Low complexity" evidence="1">
    <location>
        <begin position="1406"/>
        <end position="1420"/>
    </location>
</feature>
<feature type="compositionally biased region" description="Basic and acidic residues" evidence="1">
    <location>
        <begin position="1035"/>
        <end position="1061"/>
    </location>
</feature>
<feature type="region of interest" description="Disordered" evidence="1">
    <location>
        <begin position="927"/>
        <end position="1102"/>
    </location>
</feature>
<dbReference type="SUPFAM" id="SSF48097">
    <property type="entry name" value="Regulator of G-protein signaling, RGS"/>
    <property type="match status" value="1"/>
</dbReference>
<feature type="transmembrane region" description="Helical" evidence="2">
    <location>
        <begin position="195"/>
        <end position="213"/>
    </location>
</feature>
<feature type="transmembrane region" description="Helical" evidence="2">
    <location>
        <begin position="40"/>
        <end position="64"/>
    </location>
</feature>
<feature type="compositionally biased region" description="Low complexity" evidence="1">
    <location>
        <begin position="535"/>
        <end position="544"/>
    </location>
</feature>
<sequence>MTTPDLALLSLTLFHQLVVLCAAVHLVWKRDWPPYVTKNVTLVAATGLGGSLHALGALVAYGALDRDSGDFLARCGVEALLTSLGMALLFFPACVRVYRNHKVLVRHSASMWTPMAQLQLVSLPFLVPAITYTLDPPLADFEDYRNRCIGNTGINLAVFTFMAAAVSVGTVLVSRIKAKRVRKQLNDDTVMMTSLAFLLVWVLYLIPTGHWFWDDSPSAARRLAMVDSIVSTAVLFWYPVFVPLLKYLQQDYAYISQFTFGFSKLPTPAQIRASLAADDQLGAGDLRRKIRNYSLSRAAPEVSDFLKACIGREKVEEYLELQAVTAAIVDRFLVEGGEQEMDISQGCRKRVLESELARYNIFDEAIAEVLSVMEVNFKADVHWCTSCQGLNQDGQQPPALSKSQPDSGERPVSGGKAVGTWWPQPPGFGNFTGRQHAERRKEEVVSSSPGTGRRVVGGLAGVGGGGGSGSRLEGRASLGGDADCDDDDDDDGGGEAGVRLERHRDSEDVGGAGRPTSPVRREKRGARPRPSTDDAAPGMAPAAAAGGGAPRREGNRGGVDGRSIVLTSHLRELATEIGSPSATTPTGCVLSPRVSCAADVSAGDGAKASPRSTAAAAAAAPPPPSWSRRDSETGGGADRRYETPPRRPHRQGQGRGRRSRAMPREARPGGRRVAAGILKDREGGGGGGGGSAAGEEGRNRGTGAKALAEDDGDENGDRSTRTTTADTAVSSDAERGGGRDPLLLPRQAAGGGGEGVAAEPGRGGIEFLVASSSATTEPGAPAVASTPMAPTAVCDRSAFTPATTAARPKSSKPSSRFVSPSRIARFFGGRELWRWSRGGSVAGVESFSDGAGDPDADAAATKGDAGISAPCAEGLGVASLIARGDDSSWSPARWYTPSSSAASSSSAALGRSPAAAFSPATAAAAAARGGGAMRHHHLPRPLSKKDPESTPPSSRAADIAQTPPMPPLPRRPVPRQWANSHIPLEKPVGGGTEESPAAKVAAADGDDKDGGAATPVPPATQAGAAEAAAATDAVGARHDAERDRRAASSPPEDRSAAREEEGTGGGERVTPPSSPRPLQEVVKSRLNSSFDTTASSLGSESSDYYMRLRSFATLLVGCGGGSDKSVSGSPSLSSIPLPVPVSAGGECPSGPPPQDKPKPFSVDVPLPVDNASPSDARKEEEAGEQAAQARSPSRGSAREGGRTNTTGHGHSKTCGGGGGGGGEQESSRALATAPSDRATSSTQVSSLRGTTPLTSPVRVPPTLWSSPAASPRREEKAVATATTAAATGGGGGVGVAGVRAPSEAFGDRGRDDVPGADGDVWGGGGVSDDTVESRLQGPQGQEEPRSADVAAAVGASLAVDPVLSPAALAGDAHAPAPEVVMSSRKRAVGSVVKAARESLGWSEFLASSSARSSSTAPATSQGQGAAMATPSATIPDAAAPMSTVAGANGSGRSSSAKATRGGNFVAGAGPGLRAMGGRALRGATAAATRSFSPSSHSRQDEWHERGCSSALRRRKAGRFFGPELAQAFSEGDVPQRWSPCLRGTTGEEAQEDSAGGTVVAKKPRGGGGSPFVVCERGRLDVGFDGGGGGGGGGKNCHGTSPGPESQRASSVAVPPLPSPTAGAAAGSYPSPFENAGWSSGRRRGEEAAQEGASVGEERAALMTAPSFSSAASEESRLSSQPPEASGERCPAAALWPSGSSSSASGTSRQLLAGTTVGDSGLVVVGETVASSSPAVAMAMVAVEGSPLMREEQQWQRQPGPLSPRLLGGQRDRVVVVVAGGGA</sequence>
<evidence type="ECO:0000256" key="1">
    <source>
        <dbReference type="SAM" id="MobiDB-lite"/>
    </source>
</evidence>
<dbReference type="Proteomes" id="UP000002630">
    <property type="component" value="Linkage Group LG09"/>
</dbReference>
<evidence type="ECO:0000313" key="4">
    <source>
        <dbReference type="Proteomes" id="UP000002630"/>
    </source>
</evidence>
<evidence type="ECO:0000256" key="2">
    <source>
        <dbReference type="SAM" id="Phobius"/>
    </source>
</evidence>
<feature type="compositionally biased region" description="Low complexity" evidence="1">
    <location>
        <begin position="1697"/>
        <end position="1707"/>
    </location>
</feature>
<gene>
    <name evidence="3" type="ORF">Esi_0097_0025</name>
</gene>
<feature type="compositionally biased region" description="Low complexity" evidence="1">
    <location>
        <begin position="1019"/>
        <end position="1034"/>
    </location>
</feature>
<feature type="region of interest" description="Disordered" evidence="1">
    <location>
        <begin position="392"/>
        <end position="561"/>
    </location>
</feature>
<keyword evidence="2" id="KW-0812">Transmembrane</keyword>
<feature type="transmembrane region" description="Helical" evidence="2">
    <location>
        <begin position="76"/>
        <end position="95"/>
    </location>
</feature>
<keyword evidence="4" id="KW-1185">Reference proteome</keyword>
<feature type="compositionally biased region" description="Low complexity" evidence="1">
    <location>
        <begin position="721"/>
        <end position="731"/>
    </location>
</feature>
<feature type="compositionally biased region" description="Gly residues" evidence="1">
    <location>
        <begin position="1214"/>
        <end position="1223"/>
    </location>
</feature>
<feature type="compositionally biased region" description="Gly residues" evidence="1">
    <location>
        <begin position="458"/>
        <end position="469"/>
    </location>
</feature>
<feature type="compositionally biased region" description="Basic residues" evidence="1">
    <location>
        <begin position="646"/>
        <end position="661"/>
    </location>
</feature>
<keyword evidence="2" id="KW-1133">Transmembrane helix</keyword>
<dbReference type="OrthoDB" id="10576401at2759"/>
<proteinExistence type="predicted"/>
<reference evidence="3 4" key="1">
    <citation type="journal article" date="2010" name="Nature">
        <title>The Ectocarpus genome and the independent evolution of multicellularity in brown algae.</title>
        <authorList>
            <person name="Cock J.M."/>
            <person name="Sterck L."/>
            <person name="Rouze P."/>
            <person name="Scornet D."/>
            <person name="Allen A.E."/>
            <person name="Amoutzias G."/>
            <person name="Anthouard V."/>
            <person name="Artiguenave F."/>
            <person name="Aury J.M."/>
            <person name="Badger J.H."/>
            <person name="Beszteri B."/>
            <person name="Billiau K."/>
            <person name="Bonnet E."/>
            <person name="Bothwell J.H."/>
            <person name="Bowler C."/>
            <person name="Boyen C."/>
            <person name="Brownlee C."/>
            <person name="Carrano C.J."/>
            <person name="Charrier B."/>
            <person name="Cho G.Y."/>
            <person name="Coelho S.M."/>
            <person name="Collen J."/>
            <person name="Corre E."/>
            <person name="Da Silva C."/>
            <person name="Delage L."/>
            <person name="Delaroque N."/>
            <person name="Dittami S.M."/>
            <person name="Doulbeau S."/>
            <person name="Elias M."/>
            <person name="Farnham G."/>
            <person name="Gachon C.M."/>
            <person name="Gschloessl B."/>
            <person name="Heesch S."/>
            <person name="Jabbari K."/>
            <person name="Jubin C."/>
            <person name="Kawai H."/>
            <person name="Kimura K."/>
            <person name="Kloareg B."/>
            <person name="Kupper F.C."/>
            <person name="Lang D."/>
            <person name="Le Bail A."/>
            <person name="Leblanc C."/>
            <person name="Lerouge P."/>
            <person name="Lohr M."/>
            <person name="Lopez P.J."/>
            <person name="Martens C."/>
            <person name="Maumus F."/>
            <person name="Michel G."/>
            <person name="Miranda-Saavedra D."/>
            <person name="Morales J."/>
            <person name="Moreau H."/>
            <person name="Motomura T."/>
            <person name="Nagasato C."/>
            <person name="Napoli C.A."/>
            <person name="Nelson D.R."/>
            <person name="Nyvall-Collen P."/>
            <person name="Peters A.F."/>
            <person name="Pommier C."/>
            <person name="Potin P."/>
            <person name="Poulain J."/>
            <person name="Quesneville H."/>
            <person name="Read B."/>
            <person name="Rensing S.A."/>
            <person name="Ritter A."/>
            <person name="Rousvoal S."/>
            <person name="Samanta M."/>
            <person name="Samson G."/>
            <person name="Schroeder D.C."/>
            <person name="Segurens B."/>
            <person name="Strittmatter M."/>
            <person name="Tonon T."/>
            <person name="Tregear J.W."/>
            <person name="Valentin K."/>
            <person name="von Dassow P."/>
            <person name="Yamagishi T."/>
            <person name="Van de Peer Y."/>
            <person name="Wincker P."/>
        </authorList>
    </citation>
    <scope>NUCLEOTIDE SEQUENCE [LARGE SCALE GENOMIC DNA]</scope>
    <source>
        <strain evidence="4">Ec32 / CCAP1310/4</strain>
    </source>
</reference>
<name>D7G9A7_ECTSI</name>
<dbReference type="EMBL" id="FN649734">
    <property type="protein sequence ID" value="CBJ28250.1"/>
    <property type="molecule type" value="Genomic_DNA"/>
</dbReference>
<feature type="compositionally biased region" description="Acidic residues" evidence="1">
    <location>
        <begin position="482"/>
        <end position="493"/>
    </location>
</feature>
<feature type="compositionally biased region" description="Basic and acidic residues" evidence="1">
    <location>
        <begin position="498"/>
        <end position="507"/>
    </location>
</feature>
<feature type="region of interest" description="Disordered" evidence="1">
    <location>
        <begin position="599"/>
        <end position="760"/>
    </location>
</feature>
<feature type="compositionally biased region" description="Gly residues" evidence="1">
    <location>
        <begin position="1583"/>
        <end position="1595"/>
    </location>
</feature>
<dbReference type="InParanoid" id="D7G9A7"/>
<feature type="region of interest" description="Disordered" evidence="1">
    <location>
        <begin position="1485"/>
        <end position="1506"/>
    </location>
</feature>
<feature type="compositionally biased region" description="Low complexity" evidence="1">
    <location>
        <begin position="1445"/>
        <end position="1458"/>
    </location>
</feature>
<feature type="compositionally biased region" description="Basic and acidic residues" evidence="1">
    <location>
        <begin position="627"/>
        <end position="645"/>
    </location>
</feature>
<evidence type="ECO:0008006" key="5">
    <source>
        <dbReference type="Google" id="ProtNLM"/>
    </source>
</evidence>
<organism evidence="3 4">
    <name type="scientific">Ectocarpus siliculosus</name>
    <name type="common">Brown alga</name>
    <name type="synonym">Conferva siliculosa</name>
    <dbReference type="NCBI Taxonomy" id="2880"/>
    <lineage>
        <taxon>Eukaryota</taxon>
        <taxon>Sar</taxon>
        <taxon>Stramenopiles</taxon>
        <taxon>Ochrophyta</taxon>
        <taxon>PX clade</taxon>
        <taxon>Phaeophyceae</taxon>
        <taxon>Ectocarpales</taxon>
        <taxon>Ectocarpaceae</taxon>
        <taxon>Ectocarpus</taxon>
    </lineage>
</organism>
<dbReference type="EMBL" id="FN649212">
    <property type="protein sequence ID" value="CBJ28250.1"/>
    <property type="molecule type" value="Genomic_DNA"/>
</dbReference>
<protein>
    <recommendedName>
        <fullName evidence="5">RGS domain-containing protein</fullName>
    </recommendedName>
</protein>
<feature type="compositionally biased region" description="Low complexity" evidence="1">
    <location>
        <begin position="1123"/>
        <end position="1142"/>
    </location>
</feature>
<keyword evidence="2" id="KW-0472">Membrane</keyword>
<accession>D7G9A7</accession>
<feature type="region of interest" description="Disordered" evidence="1">
    <location>
        <begin position="1403"/>
        <end position="1462"/>
    </location>
</feature>
<feature type="region of interest" description="Disordered" evidence="1">
    <location>
        <begin position="1526"/>
        <end position="1716"/>
    </location>
</feature>
<feature type="region of interest" description="Disordered" evidence="1">
    <location>
        <begin position="1116"/>
        <end position="1350"/>
    </location>
</feature>
<feature type="compositionally biased region" description="Polar residues" evidence="1">
    <location>
        <begin position="1237"/>
        <end position="1254"/>
    </location>
</feature>
<feature type="compositionally biased region" description="Polar residues" evidence="1">
    <location>
        <begin position="1085"/>
        <end position="1102"/>
    </location>
</feature>
<feature type="compositionally biased region" description="Basic and acidic residues" evidence="1">
    <location>
        <begin position="1497"/>
        <end position="1506"/>
    </location>
</feature>
<feature type="compositionally biased region" description="Basic and acidic residues" evidence="1">
    <location>
        <begin position="435"/>
        <end position="444"/>
    </location>
</feature>
<evidence type="ECO:0000313" key="3">
    <source>
        <dbReference type="EMBL" id="CBJ28250.1"/>
    </source>
</evidence>
<feature type="transmembrane region" description="Helical" evidence="2">
    <location>
        <begin position="154"/>
        <end position="174"/>
    </location>
</feature>
<dbReference type="InterPro" id="IPR036305">
    <property type="entry name" value="RGS_sf"/>
</dbReference>
<feature type="compositionally biased region" description="Low complexity" evidence="1">
    <location>
        <begin position="606"/>
        <end position="619"/>
    </location>
</feature>
<feature type="transmembrane region" description="Helical" evidence="2">
    <location>
        <begin position="6"/>
        <end position="28"/>
    </location>
</feature>